<organism evidence="1 2">
    <name type="scientific">Sphaceloma murrayae</name>
    <dbReference type="NCBI Taxonomy" id="2082308"/>
    <lineage>
        <taxon>Eukaryota</taxon>
        <taxon>Fungi</taxon>
        <taxon>Dikarya</taxon>
        <taxon>Ascomycota</taxon>
        <taxon>Pezizomycotina</taxon>
        <taxon>Dothideomycetes</taxon>
        <taxon>Dothideomycetidae</taxon>
        <taxon>Myriangiales</taxon>
        <taxon>Elsinoaceae</taxon>
        <taxon>Sphaceloma</taxon>
    </lineage>
</organism>
<dbReference type="OrthoDB" id="3833793at2759"/>
<evidence type="ECO:0000313" key="1">
    <source>
        <dbReference type="EMBL" id="PNS21853.1"/>
    </source>
</evidence>
<dbReference type="Proteomes" id="UP000243797">
    <property type="component" value="Unassembled WGS sequence"/>
</dbReference>
<name>A0A2K1R3U0_9PEZI</name>
<gene>
    <name evidence="1" type="ORF">CAC42_451</name>
</gene>
<dbReference type="InParanoid" id="A0A2K1R3U0"/>
<dbReference type="EMBL" id="NKHZ01000001">
    <property type="protein sequence ID" value="PNS21853.1"/>
    <property type="molecule type" value="Genomic_DNA"/>
</dbReference>
<evidence type="ECO:0000313" key="2">
    <source>
        <dbReference type="Proteomes" id="UP000243797"/>
    </source>
</evidence>
<accession>A0A2K1R3U0</accession>
<dbReference type="AlphaFoldDB" id="A0A2K1R3U0"/>
<keyword evidence="2" id="KW-1185">Reference proteome</keyword>
<reference evidence="1 2" key="1">
    <citation type="submission" date="2017-06" db="EMBL/GenBank/DDBJ databases">
        <title>Draft genome sequence of a variant of Elsinoe murrayae.</title>
        <authorList>
            <person name="Cheng Q."/>
        </authorList>
    </citation>
    <scope>NUCLEOTIDE SEQUENCE [LARGE SCALE GENOMIC DNA]</scope>
    <source>
        <strain evidence="1 2">CQ-2017a</strain>
    </source>
</reference>
<proteinExistence type="predicted"/>
<comment type="caution">
    <text evidence="1">The sequence shown here is derived from an EMBL/GenBank/DDBJ whole genome shotgun (WGS) entry which is preliminary data.</text>
</comment>
<sequence>MSRAGLTINPRTTEGGDVAWSVINTGCPAASEVDEWNHGERLDFAEGGSTDLRMSWFNTDLGPDIVQGDARGKRLILIRSIHVGDWVLVRYTEDGVKGQEFAKVCAIRMCGSGRKKVCKLCLSWGYAIESAAERHRSSSARTVMDQAGVTTDCVVPSNHFDIVGLDMVDDVVLEKADGRGVITTLDYGLHRGVTVLVDILDGLWLNVTDLPAHAYQLKVGNIIQ</sequence>
<protein>
    <submittedName>
        <fullName evidence="1">Uncharacterized protein</fullName>
    </submittedName>
</protein>